<gene>
    <name evidence="1" type="ORF">SLEP1_g36932</name>
</gene>
<evidence type="ECO:0000313" key="2">
    <source>
        <dbReference type="Proteomes" id="UP001054252"/>
    </source>
</evidence>
<reference evidence="1 2" key="1">
    <citation type="journal article" date="2021" name="Commun. Biol.">
        <title>The genome of Shorea leprosula (Dipterocarpaceae) highlights the ecological relevance of drought in aseasonal tropical rainforests.</title>
        <authorList>
            <person name="Ng K.K.S."/>
            <person name="Kobayashi M.J."/>
            <person name="Fawcett J.A."/>
            <person name="Hatakeyama M."/>
            <person name="Paape T."/>
            <person name="Ng C.H."/>
            <person name="Ang C.C."/>
            <person name="Tnah L.H."/>
            <person name="Lee C.T."/>
            <person name="Nishiyama T."/>
            <person name="Sese J."/>
            <person name="O'Brien M.J."/>
            <person name="Copetti D."/>
            <person name="Mohd Noor M.I."/>
            <person name="Ong R.C."/>
            <person name="Putra M."/>
            <person name="Sireger I.Z."/>
            <person name="Indrioko S."/>
            <person name="Kosugi Y."/>
            <person name="Izuno A."/>
            <person name="Isagi Y."/>
            <person name="Lee S.L."/>
            <person name="Shimizu K.K."/>
        </authorList>
    </citation>
    <scope>NUCLEOTIDE SEQUENCE [LARGE SCALE GENOMIC DNA]</scope>
    <source>
        <strain evidence="1">214</strain>
    </source>
</reference>
<dbReference type="Proteomes" id="UP001054252">
    <property type="component" value="Unassembled WGS sequence"/>
</dbReference>
<comment type="caution">
    <text evidence="1">The sequence shown here is derived from an EMBL/GenBank/DDBJ whole genome shotgun (WGS) entry which is preliminary data.</text>
</comment>
<accession>A0AAV5KTI6</accession>
<protein>
    <submittedName>
        <fullName evidence="1">Uncharacterized protein</fullName>
    </submittedName>
</protein>
<proteinExistence type="predicted"/>
<dbReference type="EMBL" id="BPVZ01000077">
    <property type="protein sequence ID" value="GKV27806.1"/>
    <property type="molecule type" value="Genomic_DNA"/>
</dbReference>
<dbReference type="AlphaFoldDB" id="A0AAV5KTI6"/>
<evidence type="ECO:0000313" key="1">
    <source>
        <dbReference type="EMBL" id="GKV27806.1"/>
    </source>
</evidence>
<keyword evidence="2" id="KW-1185">Reference proteome</keyword>
<organism evidence="1 2">
    <name type="scientific">Rubroshorea leprosula</name>
    <dbReference type="NCBI Taxonomy" id="152421"/>
    <lineage>
        <taxon>Eukaryota</taxon>
        <taxon>Viridiplantae</taxon>
        <taxon>Streptophyta</taxon>
        <taxon>Embryophyta</taxon>
        <taxon>Tracheophyta</taxon>
        <taxon>Spermatophyta</taxon>
        <taxon>Magnoliopsida</taxon>
        <taxon>eudicotyledons</taxon>
        <taxon>Gunneridae</taxon>
        <taxon>Pentapetalae</taxon>
        <taxon>rosids</taxon>
        <taxon>malvids</taxon>
        <taxon>Malvales</taxon>
        <taxon>Dipterocarpaceae</taxon>
        <taxon>Rubroshorea</taxon>
    </lineage>
</organism>
<sequence>MNRECSNDGAARMYLLFDSDEISKLASIQGEEVILSVSDYEVLLLIYLGSYFSLWFW</sequence>
<name>A0AAV5KTI6_9ROSI</name>